<accession>A0A6N7ET66</accession>
<dbReference type="InterPro" id="IPR001763">
    <property type="entry name" value="Rhodanese-like_dom"/>
</dbReference>
<dbReference type="CDD" id="cd00158">
    <property type="entry name" value="RHOD"/>
    <property type="match status" value="1"/>
</dbReference>
<dbReference type="InterPro" id="IPR036873">
    <property type="entry name" value="Rhodanese-like_dom_sf"/>
</dbReference>
<dbReference type="Proteomes" id="UP000471298">
    <property type="component" value="Unassembled WGS sequence"/>
</dbReference>
<dbReference type="SMART" id="SM00450">
    <property type="entry name" value="RHOD"/>
    <property type="match status" value="1"/>
</dbReference>
<evidence type="ECO:0000313" key="4">
    <source>
        <dbReference type="Proteomes" id="UP000471298"/>
    </source>
</evidence>
<gene>
    <name evidence="3" type="ORF">GCU85_02630</name>
</gene>
<dbReference type="PANTHER" id="PTHR43031:SF18">
    <property type="entry name" value="RHODANESE-RELATED SULFURTRANSFERASES"/>
    <property type="match status" value="1"/>
</dbReference>
<evidence type="ECO:0000256" key="1">
    <source>
        <dbReference type="SAM" id="Phobius"/>
    </source>
</evidence>
<sequence>MTFEAFFHQNIFLFAVSIGLLVYLLVTEFMRGGAKHQLLSSAAFSRMINDGATLVDLRDESAYQRGHIVGAQNMTLEALLDKLASQAKDKPIALYCDSGRSSQVALGRLKKSGFNAVYHLQGGVRQWLLDGLPLEKK</sequence>
<dbReference type="InterPro" id="IPR050229">
    <property type="entry name" value="GlpE_sulfurtransferase"/>
</dbReference>
<dbReference type="Gene3D" id="3.40.250.10">
    <property type="entry name" value="Rhodanese-like domain"/>
    <property type="match status" value="1"/>
</dbReference>
<keyword evidence="1" id="KW-0472">Membrane</keyword>
<dbReference type="Pfam" id="PF00581">
    <property type="entry name" value="Rhodanese"/>
    <property type="match status" value="1"/>
</dbReference>
<dbReference type="RefSeq" id="WP_152809066.1">
    <property type="nucleotide sequence ID" value="NZ_WHNW01000002.1"/>
</dbReference>
<evidence type="ECO:0000313" key="3">
    <source>
        <dbReference type="EMBL" id="MPV85632.1"/>
    </source>
</evidence>
<dbReference type="AlphaFoldDB" id="A0A6N7ET66"/>
<keyword evidence="1" id="KW-1133">Transmembrane helix</keyword>
<comment type="caution">
    <text evidence="3">The sequence shown here is derived from an EMBL/GenBank/DDBJ whole genome shotgun (WGS) entry which is preliminary data.</text>
</comment>
<dbReference type="PROSITE" id="PS50206">
    <property type="entry name" value="RHODANESE_3"/>
    <property type="match status" value="1"/>
</dbReference>
<organism evidence="3 4">
    <name type="scientific">Ostreibacterium oceani</name>
    <dbReference type="NCBI Taxonomy" id="2654998"/>
    <lineage>
        <taxon>Bacteria</taxon>
        <taxon>Pseudomonadati</taxon>
        <taxon>Pseudomonadota</taxon>
        <taxon>Gammaproteobacteria</taxon>
        <taxon>Cardiobacteriales</taxon>
        <taxon>Ostreibacteriaceae</taxon>
        <taxon>Ostreibacterium</taxon>
    </lineage>
</organism>
<keyword evidence="4" id="KW-1185">Reference proteome</keyword>
<protein>
    <recommendedName>
        <fullName evidence="2">Rhodanese domain-containing protein</fullName>
    </recommendedName>
</protein>
<dbReference type="PANTHER" id="PTHR43031">
    <property type="entry name" value="FAD-DEPENDENT OXIDOREDUCTASE"/>
    <property type="match status" value="1"/>
</dbReference>
<dbReference type="FunCoup" id="A0A6N7ET66">
    <property type="interactions" value="158"/>
</dbReference>
<proteinExistence type="predicted"/>
<feature type="domain" description="Rhodanese" evidence="2">
    <location>
        <begin position="48"/>
        <end position="136"/>
    </location>
</feature>
<evidence type="ECO:0000259" key="2">
    <source>
        <dbReference type="PROSITE" id="PS50206"/>
    </source>
</evidence>
<dbReference type="InParanoid" id="A0A6N7ET66"/>
<keyword evidence="1" id="KW-0812">Transmembrane</keyword>
<name>A0A6N7ET66_9GAMM</name>
<feature type="transmembrane region" description="Helical" evidence="1">
    <location>
        <begin position="6"/>
        <end position="26"/>
    </location>
</feature>
<dbReference type="EMBL" id="WHNW01000002">
    <property type="protein sequence ID" value="MPV85632.1"/>
    <property type="molecule type" value="Genomic_DNA"/>
</dbReference>
<reference evidence="3 4" key="1">
    <citation type="submission" date="2019-10" db="EMBL/GenBank/DDBJ databases">
        <title>Cardiobacteriales fam. a chemoheterotrophic member of the order Cardiobacteriales, and proposal of Cardiobacteriales fam. nov.</title>
        <authorList>
            <person name="Wang C."/>
        </authorList>
    </citation>
    <scope>NUCLEOTIDE SEQUENCE [LARGE SCALE GENOMIC DNA]</scope>
    <source>
        <strain evidence="3 4">ML27</strain>
    </source>
</reference>
<dbReference type="SUPFAM" id="SSF52821">
    <property type="entry name" value="Rhodanese/Cell cycle control phosphatase"/>
    <property type="match status" value="1"/>
</dbReference>